<evidence type="ECO:0000259" key="1">
    <source>
        <dbReference type="Pfam" id="PF07693"/>
    </source>
</evidence>
<accession>A0A3A9AQ44</accession>
<evidence type="ECO:0000259" key="2">
    <source>
        <dbReference type="Pfam" id="PF13240"/>
    </source>
</evidence>
<dbReference type="AlphaFoldDB" id="A0A3A9AQ44"/>
<dbReference type="InterPro" id="IPR026870">
    <property type="entry name" value="Zinc_ribbon_dom"/>
</dbReference>
<evidence type="ECO:0000313" key="3">
    <source>
        <dbReference type="EMBL" id="RKI93527.1"/>
    </source>
</evidence>
<reference evidence="3 4" key="1">
    <citation type="submission" date="2018-09" db="EMBL/GenBank/DDBJ databases">
        <title>Murine metabolic-syndrome-specific gut microbial biobank.</title>
        <authorList>
            <person name="Liu C."/>
        </authorList>
    </citation>
    <scope>NUCLEOTIDE SEQUENCE [LARGE SCALE GENOMIC DNA]</scope>
    <source>
        <strain evidence="3 4">0.1xD8-82</strain>
    </source>
</reference>
<dbReference type="Pfam" id="PF07693">
    <property type="entry name" value="KAP_NTPase"/>
    <property type="match status" value="1"/>
</dbReference>
<sequence length="908" mass="100057">MSALLIARGNNRGFSGMKKGEQLAMQCTKCGQNLPEGVTFCPYCGEKAAAKSQEADEPLFLTEVRGLLKAGRLAVYRDRVEFSTSSAQKTVFNYDSLVAVRKRVLPTPAVLFVTEDGRTESCAATSKNIHEVFLYIEQAVRPYIEARKERLLAQGIKYSLVSSMGITGGILNISDDKVEFHAKSGKKETLSFQDVKSVSLYAGSLEFSLFDGGTRTFALDKESRDDVLPFIKKALEPYLAKRKAELLAKGIYYSFLSNFNQESGTLNIYEDRVEFTAHSGRTVSTMFKDVRTAGLYSEMLELCLVDGSTKVFGVDTDEQNEILSFVKKAILPYVRKRTEGFSLAFGLAERIEINKERGVFHIIRQGGAVITQEYSLENIVKCQQDEPAGLNPMISGIRLGSKAIANKAAGRQGTADTEETIRSTDMLLTIRTGQGQQVETVRFGDFPLGMSRTSPKYAQYAAEAAGLMDYLAKNCPECERVIPAPPAPGISAKETPSSAPDDMDAQIPDSSDTALFTASAENENVSDIYKYIRRTTGYIHACQTPWVIAFQGSSESGEGMQMLEKNLAAQYGSNLIRLHGRQLSRPDLGEKLPLFIGACLVSRLGGANDGRAAKFGKAFISLAVTLISQGNSDGQLLIDAFSKDNPADPLEDLLKTFSDLVKKKCGGEKNRVVVLLDGLDSLAPAKAVGILEALEYFLGCEKCVFVIAIDYASVIRGIKERYGQDENDGKTFFNKIFRISFRPPASDFQLENCVKNKLEHIEMAADDSETGLYCSLLASSIGSKPESIDHLFDSFQLLKTLADREIYEDRHNRLILFGLLCMQMRFLKVYEQLVRIKASITPDMLSGLCLRESDIVARCDLGEEEKDGFCEFARVFTDIINADHDGGISLSECGMFARVLEFSSITAR</sequence>
<protein>
    <submittedName>
        <fullName evidence="3">Zinc-ribbon domain-containing protein</fullName>
    </submittedName>
</protein>
<name>A0A3A9AQ44_9FIRM</name>
<keyword evidence="4" id="KW-1185">Reference proteome</keyword>
<gene>
    <name evidence="3" type="ORF">D7V94_02140</name>
</gene>
<dbReference type="Pfam" id="PF13240">
    <property type="entry name" value="Zn_Ribbon_1"/>
    <property type="match status" value="1"/>
</dbReference>
<feature type="domain" description="KAP NTPase" evidence="1">
    <location>
        <begin position="630"/>
        <end position="769"/>
    </location>
</feature>
<dbReference type="InterPro" id="IPR011646">
    <property type="entry name" value="KAP_P-loop"/>
</dbReference>
<dbReference type="EMBL" id="RAYQ01000002">
    <property type="protein sequence ID" value="RKI93527.1"/>
    <property type="molecule type" value="Genomic_DNA"/>
</dbReference>
<evidence type="ECO:0000313" key="4">
    <source>
        <dbReference type="Proteomes" id="UP000280696"/>
    </source>
</evidence>
<organism evidence="3 4">
    <name type="scientific">Parablautia intestinalis</name>
    <dbReference type="NCBI Taxonomy" id="2320100"/>
    <lineage>
        <taxon>Bacteria</taxon>
        <taxon>Bacillati</taxon>
        <taxon>Bacillota</taxon>
        <taxon>Clostridia</taxon>
        <taxon>Lachnospirales</taxon>
        <taxon>Lachnospiraceae</taxon>
        <taxon>Parablautia</taxon>
    </lineage>
</organism>
<proteinExistence type="predicted"/>
<dbReference type="Proteomes" id="UP000280696">
    <property type="component" value="Unassembled WGS sequence"/>
</dbReference>
<comment type="caution">
    <text evidence="3">The sequence shown here is derived from an EMBL/GenBank/DDBJ whole genome shotgun (WGS) entry which is preliminary data.</text>
</comment>
<feature type="domain" description="Zinc-ribbon" evidence="2">
    <location>
        <begin position="27"/>
        <end position="45"/>
    </location>
</feature>
<dbReference type="OrthoDB" id="88903at2"/>